<evidence type="ECO:0000256" key="11">
    <source>
        <dbReference type="ARBA" id="ARBA00023128"/>
    </source>
</evidence>
<dbReference type="GO" id="GO:0005743">
    <property type="term" value="C:mitochondrial inner membrane"/>
    <property type="evidence" value="ECO:0007669"/>
    <property type="project" value="UniProtKB-SubCell"/>
</dbReference>
<evidence type="ECO:0000313" key="17">
    <source>
        <dbReference type="EMBL" id="CAD7664514.1"/>
    </source>
</evidence>
<dbReference type="InterPro" id="IPR012576">
    <property type="entry name" value="NDUFB3"/>
</dbReference>
<accession>A0A7R9MRG2</accession>
<name>A0A7R9MRG2_9ACAR</name>
<protein>
    <recommendedName>
        <fullName evidence="4">NADH dehydrogenase [ubiquinone] 1 beta subcomplex subunit 3</fullName>
    </recommendedName>
    <alternativeName>
        <fullName evidence="13">Complex I-B12</fullName>
    </alternativeName>
    <alternativeName>
        <fullName evidence="14">NADH-ubiquinone oxidoreductase B12 subunit</fullName>
    </alternativeName>
</protein>
<evidence type="ECO:0000256" key="12">
    <source>
        <dbReference type="ARBA" id="ARBA00023136"/>
    </source>
</evidence>
<evidence type="ECO:0000256" key="13">
    <source>
        <dbReference type="ARBA" id="ARBA00030217"/>
    </source>
</evidence>
<proteinExistence type="inferred from homology"/>
<feature type="region of interest" description="Disordered" evidence="15">
    <location>
        <begin position="17"/>
        <end position="37"/>
    </location>
</feature>
<dbReference type="EMBL" id="CAJPVJ010038979">
    <property type="protein sequence ID" value="CAG2181651.1"/>
    <property type="molecule type" value="Genomic_DNA"/>
</dbReference>
<evidence type="ECO:0000256" key="2">
    <source>
        <dbReference type="ARBA" id="ARBA00004298"/>
    </source>
</evidence>
<evidence type="ECO:0000256" key="14">
    <source>
        <dbReference type="ARBA" id="ARBA00032688"/>
    </source>
</evidence>
<evidence type="ECO:0000256" key="4">
    <source>
        <dbReference type="ARBA" id="ARBA00018680"/>
    </source>
</evidence>
<dbReference type="EMBL" id="OC953804">
    <property type="protein sequence ID" value="CAD7664514.1"/>
    <property type="molecule type" value="Genomic_DNA"/>
</dbReference>
<evidence type="ECO:0000256" key="9">
    <source>
        <dbReference type="ARBA" id="ARBA00022982"/>
    </source>
</evidence>
<reference evidence="17" key="1">
    <citation type="submission" date="2020-11" db="EMBL/GenBank/DDBJ databases">
        <authorList>
            <person name="Tran Van P."/>
        </authorList>
    </citation>
    <scope>NUCLEOTIDE SEQUENCE</scope>
</reference>
<keyword evidence="7 16" id="KW-0812">Transmembrane</keyword>
<evidence type="ECO:0000256" key="3">
    <source>
        <dbReference type="ARBA" id="ARBA00005667"/>
    </source>
</evidence>
<dbReference type="Proteomes" id="UP000728032">
    <property type="component" value="Unassembled WGS sequence"/>
</dbReference>
<keyword evidence="18" id="KW-1185">Reference proteome</keyword>
<keyword evidence="12 16" id="KW-0472">Membrane</keyword>
<dbReference type="PANTHER" id="PTHR15082">
    <property type="entry name" value="NADH-UBIQUINONE OXIDOREDUCTASE B12 SUBUNIT"/>
    <property type="match status" value="1"/>
</dbReference>
<comment type="similarity">
    <text evidence="3">Belongs to the complex I NDUFB3 subunit family.</text>
</comment>
<organism evidence="17">
    <name type="scientific">Oppiella nova</name>
    <dbReference type="NCBI Taxonomy" id="334625"/>
    <lineage>
        <taxon>Eukaryota</taxon>
        <taxon>Metazoa</taxon>
        <taxon>Ecdysozoa</taxon>
        <taxon>Arthropoda</taxon>
        <taxon>Chelicerata</taxon>
        <taxon>Arachnida</taxon>
        <taxon>Acari</taxon>
        <taxon>Acariformes</taxon>
        <taxon>Sarcoptiformes</taxon>
        <taxon>Oribatida</taxon>
        <taxon>Brachypylina</taxon>
        <taxon>Oppioidea</taxon>
        <taxon>Oppiidae</taxon>
        <taxon>Oppiella</taxon>
    </lineage>
</organism>
<evidence type="ECO:0000256" key="15">
    <source>
        <dbReference type="SAM" id="MobiDB-lite"/>
    </source>
</evidence>
<dbReference type="PANTHER" id="PTHR15082:SF2">
    <property type="entry name" value="NADH DEHYDROGENASE [UBIQUINONE] 1 BETA SUBCOMPLEX SUBUNIT 3"/>
    <property type="match status" value="1"/>
</dbReference>
<comment type="subcellular location">
    <subcellularLocation>
        <location evidence="2">Mitochondrion inner membrane</location>
        <topology evidence="2">Single-pass membrane protein</topology>
        <orientation evidence="2">Matrix side</orientation>
    </subcellularLocation>
</comment>
<dbReference type="OrthoDB" id="521512at2759"/>
<keyword evidence="9" id="KW-0249">Electron transport</keyword>
<keyword evidence="8" id="KW-0999">Mitochondrion inner membrane</keyword>
<dbReference type="GO" id="GO:0022900">
    <property type="term" value="P:electron transport chain"/>
    <property type="evidence" value="ECO:0007669"/>
    <property type="project" value="InterPro"/>
</dbReference>
<evidence type="ECO:0000256" key="1">
    <source>
        <dbReference type="ARBA" id="ARBA00003195"/>
    </source>
</evidence>
<evidence type="ECO:0000256" key="6">
    <source>
        <dbReference type="ARBA" id="ARBA00022660"/>
    </source>
</evidence>
<evidence type="ECO:0000256" key="16">
    <source>
        <dbReference type="SAM" id="Phobius"/>
    </source>
</evidence>
<keyword evidence="10 16" id="KW-1133">Transmembrane helix</keyword>
<feature type="transmembrane region" description="Helical" evidence="16">
    <location>
        <begin position="93"/>
        <end position="113"/>
    </location>
</feature>
<keyword evidence="11" id="KW-0496">Mitochondrion</keyword>
<dbReference type="Pfam" id="PF08122">
    <property type="entry name" value="NDUF_B12"/>
    <property type="match status" value="1"/>
</dbReference>
<comment type="function">
    <text evidence="1">Accessory subunit of the mitochondrial membrane respiratory chain NADH dehydrogenase (Complex I), that is believed not to be involved in catalysis. Complex I functions in the transfer of electrons from NADH to the respiratory chain. The immediate electron acceptor for the enzyme is believed to be ubiquinone.</text>
</comment>
<evidence type="ECO:0000313" key="18">
    <source>
        <dbReference type="Proteomes" id="UP000728032"/>
    </source>
</evidence>
<evidence type="ECO:0000256" key="10">
    <source>
        <dbReference type="ARBA" id="ARBA00022989"/>
    </source>
</evidence>
<evidence type="ECO:0000256" key="7">
    <source>
        <dbReference type="ARBA" id="ARBA00022692"/>
    </source>
</evidence>
<keyword evidence="6" id="KW-0679">Respiratory chain</keyword>
<gene>
    <name evidence="17" type="ORF">ONB1V03_LOCUS21072</name>
</gene>
<evidence type="ECO:0000256" key="5">
    <source>
        <dbReference type="ARBA" id="ARBA00022448"/>
    </source>
</evidence>
<dbReference type="AlphaFoldDB" id="A0A7R9MRG2"/>
<keyword evidence="5" id="KW-0813">Transport</keyword>
<dbReference type="GO" id="GO:0032981">
    <property type="term" value="P:mitochondrial respiratory chain complex I assembly"/>
    <property type="evidence" value="ECO:0007669"/>
    <property type="project" value="TreeGrafter"/>
</dbReference>
<sequence>MGQATSRWDFLKRQEWGFPESTTGPKKPRPPTPGLHLPPGAHIPDYRQYKVESIPHLLEVQKKLAARGLKDPWLRNEVWRYDRKLHGTRLWRAWGLMAPGMLYGLAMFGVVVLCEETILKDKKDGHSEHH</sequence>
<evidence type="ECO:0000256" key="8">
    <source>
        <dbReference type="ARBA" id="ARBA00022792"/>
    </source>
</evidence>